<accession>A0A7Y0XLZ4</accession>
<protein>
    <recommendedName>
        <fullName evidence="4">Transmembrane protein</fullName>
    </recommendedName>
</protein>
<organism evidence="2 3">
    <name type="scientific">Agrobacterium fabrum</name>
    <dbReference type="NCBI Taxonomy" id="1176649"/>
    <lineage>
        <taxon>Bacteria</taxon>
        <taxon>Pseudomonadati</taxon>
        <taxon>Pseudomonadota</taxon>
        <taxon>Alphaproteobacteria</taxon>
        <taxon>Hyphomicrobiales</taxon>
        <taxon>Rhizobiaceae</taxon>
        <taxon>Rhizobium/Agrobacterium group</taxon>
        <taxon>Agrobacterium</taxon>
        <taxon>Agrobacterium tumefaciens complex</taxon>
    </lineage>
</organism>
<evidence type="ECO:0000256" key="1">
    <source>
        <dbReference type="SAM" id="Phobius"/>
    </source>
</evidence>
<feature type="transmembrane region" description="Helical" evidence="1">
    <location>
        <begin position="94"/>
        <end position="114"/>
    </location>
</feature>
<name>A0A7Y0XLZ4_9HYPH</name>
<keyword evidence="1" id="KW-0812">Transmembrane</keyword>
<evidence type="ECO:0000313" key="3">
    <source>
        <dbReference type="Proteomes" id="UP000198917"/>
    </source>
</evidence>
<feature type="transmembrane region" description="Helical" evidence="1">
    <location>
        <begin position="34"/>
        <end position="55"/>
    </location>
</feature>
<evidence type="ECO:0000313" key="2">
    <source>
        <dbReference type="EMBL" id="SDJ62242.1"/>
    </source>
</evidence>
<dbReference type="EMBL" id="FNEW01000001">
    <property type="protein sequence ID" value="SDJ62242.1"/>
    <property type="molecule type" value="Genomic_DNA"/>
</dbReference>
<comment type="caution">
    <text evidence="2">The sequence shown here is derived from an EMBL/GenBank/DDBJ whole genome shotgun (WGS) entry which is preliminary data.</text>
</comment>
<evidence type="ECO:0008006" key="4">
    <source>
        <dbReference type="Google" id="ProtNLM"/>
    </source>
</evidence>
<dbReference type="Proteomes" id="UP000198917">
    <property type="component" value="Unassembled WGS sequence"/>
</dbReference>
<dbReference type="GeneID" id="1137626"/>
<keyword evidence="1" id="KW-0472">Membrane</keyword>
<gene>
    <name evidence="2" type="ORF">SAMN05428983_2535</name>
</gene>
<proteinExistence type="predicted"/>
<keyword evidence="1" id="KW-1133">Transmembrane helix</keyword>
<feature type="transmembrane region" description="Helical" evidence="1">
    <location>
        <begin position="67"/>
        <end position="88"/>
    </location>
</feature>
<sequence length="136" mass="15194">MSKVSIFKAYFGAVFLTAIIAIAAWWQGDNATTIFHKALVVPLYLLASTGLRSYFPEIFDSKRGILGTLEFHILNSAILAAFFILVLRPFPDDIGNQLVSFFFLIAFTGTANFARAMHARKKNQYSDQTSPHLTDL</sequence>
<reference evidence="2 3" key="1">
    <citation type="submission" date="2016-10" db="EMBL/GenBank/DDBJ databases">
        <authorList>
            <person name="Varghese N."/>
            <person name="Submissions S."/>
        </authorList>
    </citation>
    <scope>NUCLEOTIDE SEQUENCE [LARGE SCALE GENOMIC DNA]</scope>
    <source>
        <strain evidence="2 3">PDC82</strain>
    </source>
</reference>
<dbReference type="AlphaFoldDB" id="A0A7Y0XLZ4"/>
<dbReference type="RefSeq" id="WP_006309934.1">
    <property type="nucleotide sequence ID" value="NZ_CP043962.1"/>
</dbReference>
<feature type="transmembrane region" description="Helical" evidence="1">
    <location>
        <begin position="7"/>
        <end position="28"/>
    </location>
</feature>